<evidence type="ECO:0000313" key="4">
    <source>
        <dbReference type="EMBL" id="KAJ8309862.1"/>
    </source>
</evidence>
<evidence type="ECO:0000256" key="1">
    <source>
        <dbReference type="ARBA" id="ARBA00009238"/>
    </source>
</evidence>
<evidence type="ECO:0000313" key="5">
    <source>
        <dbReference type="Proteomes" id="UP001217089"/>
    </source>
</evidence>
<dbReference type="PROSITE" id="PS50194">
    <property type="entry name" value="FILAMIN_REPEAT"/>
    <property type="match status" value="4"/>
</dbReference>
<keyword evidence="2" id="KW-0677">Repeat</keyword>
<proteinExistence type="inferred from homology"/>
<dbReference type="InterPro" id="IPR044801">
    <property type="entry name" value="Filamin"/>
</dbReference>
<comment type="similarity">
    <text evidence="1">Belongs to the filamin family.</text>
</comment>
<feature type="repeat" description="Filamin" evidence="3">
    <location>
        <begin position="45"/>
        <end position="187"/>
    </location>
</feature>
<evidence type="ECO:0008006" key="6">
    <source>
        <dbReference type="Google" id="ProtNLM"/>
    </source>
</evidence>
<dbReference type="PANTHER" id="PTHR38537">
    <property type="entry name" value="JITTERBUG, ISOFORM N"/>
    <property type="match status" value="1"/>
</dbReference>
<dbReference type="Proteomes" id="UP001217089">
    <property type="component" value="Unassembled WGS sequence"/>
</dbReference>
<feature type="repeat" description="Filamin" evidence="3">
    <location>
        <begin position="1"/>
        <end position="49"/>
    </location>
</feature>
<keyword evidence="5" id="KW-1185">Reference proteome</keyword>
<protein>
    <recommendedName>
        <fullName evidence="6">Filamin</fullName>
    </recommendedName>
</protein>
<dbReference type="InterPro" id="IPR017868">
    <property type="entry name" value="Filamin/ABP280_repeat-like"/>
</dbReference>
<evidence type="ECO:0000256" key="2">
    <source>
        <dbReference type="ARBA" id="ARBA00022737"/>
    </source>
</evidence>
<dbReference type="SMART" id="SM00557">
    <property type="entry name" value="IG_FLMN"/>
    <property type="match status" value="2"/>
</dbReference>
<dbReference type="InterPro" id="IPR001298">
    <property type="entry name" value="Filamin/ABP280_rpt"/>
</dbReference>
<name>A0ABQ9EXH3_TEGGR</name>
<dbReference type="PANTHER" id="PTHR38537:SF8">
    <property type="entry name" value="FILAMIN-A"/>
    <property type="match status" value="1"/>
</dbReference>
<dbReference type="EMBL" id="JARBDR010000640">
    <property type="protein sequence ID" value="KAJ8309862.1"/>
    <property type="molecule type" value="Genomic_DNA"/>
</dbReference>
<dbReference type="Gene3D" id="2.60.40.10">
    <property type="entry name" value="Immunoglobulins"/>
    <property type="match status" value="5"/>
</dbReference>
<dbReference type="InterPro" id="IPR014756">
    <property type="entry name" value="Ig_E-set"/>
</dbReference>
<dbReference type="SUPFAM" id="SSF81296">
    <property type="entry name" value="E set domains"/>
    <property type="match status" value="5"/>
</dbReference>
<accession>A0ABQ9EXH3</accession>
<feature type="repeat" description="Filamin" evidence="3">
    <location>
        <begin position="359"/>
        <end position="461"/>
    </location>
</feature>
<dbReference type="Pfam" id="PF00630">
    <property type="entry name" value="Filamin"/>
    <property type="match status" value="2"/>
</dbReference>
<dbReference type="InterPro" id="IPR013783">
    <property type="entry name" value="Ig-like_fold"/>
</dbReference>
<reference evidence="4 5" key="1">
    <citation type="submission" date="2022-12" db="EMBL/GenBank/DDBJ databases">
        <title>Chromosome-level genome of Tegillarca granosa.</title>
        <authorList>
            <person name="Kim J."/>
        </authorList>
    </citation>
    <scope>NUCLEOTIDE SEQUENCE [LARGE SCALE GENOMIC DNA]</scope>
    <source>
        <strain evidence="4">Teg-2019</strain>
        <tissue evidence="4">Adductor muscle</tissue>
    </source>
</reference>
<organism evidence="4 5">
    <name type="scientific">Tegillarca granosa</name>
    <name type="common">Malaysian cockle</name>
    <name type="synonym">Anadara granosa</name>
    <dbReference type="NCBI Taxonomy" id="220873"/>
    <lineage>
        <taxon>Eukaryota</taxon>
        <taxon>Metazoa</taxon>
        <taxon>Spiralia</taxon>
        <taxon>Lophotrochozoa</taxon>
        <taxon>Mollusca</taxon>
        <taxon>Bivalvia</taxon>
        <taxon>Autobranchia</taxon>
        <taxon>Pteriomorphia</taxon>
        <taxon>Arcoida</taxon>
        <taxon>Arcoidea</taxon>
        <taxon>Arcidae</taxon>
        <taxon>Tegillarca</taxon>
    </lineage>
</organism>
<sequence>MMQEAPSGEKLPVRVSGPSPIGNLIEFKPREAGIHHIDVKLGKHHITGSPYQIQVIDPSQVKVYNLKNHFVGNPCTFNVDASAAGEGILEIVILADGKTVPHRVVSLDDGQYEVRFTGREATRHRIHLTFNEEYVPGPSGVKMSSKIRESEKGKYAIEWVPVEVGSHLVEVYFFGKLVKGFPYVVKVFDPHRVKMLTKFETIGKFGEPMDLFIDVSQAGEGQLEIIVECEGDTIPNTIKQEENGMFIVTFVPQRGGAHKVYLKFNEENVTSQQNELKKIVQTIVNLSQFRYIHNMYMYFESSPFIFEVKDDRVKVDQAMLTSTEVHRVKSANVQPPTLKMNTGYLRVHENQWFFLESSGVLLDPENLTIFVIAIHLDNFRQGGVGEAAGFDVDFDVTNMLDYTVKIMAPSGRYVDHTANRGNDYGQSRKEIAYIPDESGPHEIYITYAGFELPALSVVVIIDGHVLLDYVLIPHDILQDFC</sequence>
<feature type="repeat" description="Filamin" evidence="3">
    <location>
        <begin position="185"/>
        <end position="278"/>
    </location>
</feature>
<evidence type="ECO:0000256" key="3">
    <source>
        <dbReference type="PROSITE-ProRule" id="PRU00087"/>
    </source>
</evidence>
<gene>
    <name evidence="4" type="ORF">KUTeg_011727</name>
</gene>
<comment type="caution">
    <text evidence="4">The sequence shown here is derived from an EMBL/GenBank/DDBJ whole genome shotgun (WGS) entry which is preliminary data.</text>
</comment>